<dbReference type="EMBL" id="CAEZYF010000014">
    <property type="protein sequence ID" value="CAB4731883.1"/>
    <property type="molecule type" value="Genomic_DNA"/>
</dbReference>
<dbReference type="PANTHER" id="PTHR48081">
    <property type="entry name" value="AB HYDROLASE SUPERFAMILY PROTEIN C4A8.06C"/>
    <property type="match status" value="1"/>
</dbReference>
<protein>
    <submittedName>
        <fullName evidence="5">Unannotated protein</fullName>
    </submittedName>
</protein>
<dbReference type="Pfam" id="PF07859">
    <property type="entry name" value="Abhydrolase_3"/>
    <property type="match status" value="1"/>
</dbReference>
<dbReference type="InterPro" id="IPR013094">
    <property type="entry name" value="AB_hydrolase_3"/>
</dbReference>
<evidence type="ECO:0000259" key="2">
    <source>
        <dbReference type="Pfam" id="PF07859"/>
    </source>
</evidence>
<accession>A0A6J6ZT65</accession>
<evidence type="ECO:0000313" key="8">
    <source>
        <dbReference type="EMBL" id="CAB4996403.1"/>
    </source>
</evidence>
<evidence type="ECO:0000313" key="4">
    <source>
        <dbReference type="EMBL" id="CAB4731883.1"/>
    </source>
</evidence>
<feature type="domain" description="Alpha/beta hydrolase fold-3" evidence="2">
    <location>
        <begin position="59"/>
        <end position="168"/>
    </location>
</feature>
<evidence type="ECO:0000313" key="3">
    <source>
        <dbReference type="EMBL" id="CAB4363284.1"/>
    </source>
</evidence>
<sequence>MPDLELEYTPSSRAGGSADPYVADWRKRSRMARTELAHGLVELDGGSLLMPNAPGAPLLVFIHGGYWQALSANDSLFLAPALYRLGWSYATLEYPLAPGADLGQMATACGAALTAVSAHPGLQPSMIVLAGHSAGAHLAAMVALAREAPVPIDRLVLVSGVYDLRPLVHTSVNEPLGMDDGSAAAVSPALLPRTGAVGEVVVAWAADDTEAFAEQSRAYAAGLRAATLCCPGRHHFDIVDDVADPTTPLGAATLRL</sequence>
<dbReference type="EMBL" id="CAFBIY010000013">
    <property type="protein sequence ID" value="CAB4847064.1"/>
    <property type="molecule type" value="Genomic_DNA"/>
</dbReference>
<gene>
    <name evidence="4" type="ORF">UFOPK2656_02176</name>
    <name evidence="5" type="ORF">UFOPK3099_01538</name>
    <name evidence="6" type="ORF">UFOPK3267_00403</name>
    <name evidence="7" type="ORF">UFOPK3651_01233</name>
    <name evidence="8" type="ORF">UFOPK3931_01828</name>
    <name evidence="3" type="ORF">UFOPK4189_01066</name>
</gene>
<dbReference type="InterPro" id="IPR050300">
    <property type="entry name" value="GDXG_lipolytic_enzyme"/>
</dbReference>
<keyword evidence="1" id="KW-0378">Hydrolase</keyword>
<dbReference type="PANTHER" id="PTHR48081:SF33">
    <property type="entry name" value="KYNURENINE FORMAMIDASE"/>
    <property type="match status" value="1"/>
</dbReference>
<reference evidence="5" key="1">
    <citation type="submission" date="2020-05" db="EMBL/GenBank/DDBJ databases">
        <authorList>
            <person name="Chiriac C."/>
            <person name="Salcher M."/>
            <person name="Ghai R."/>
            <person name="Kavagutti S V."/>
        </authorList>
    </citation>
    <scope>NUCLEOTIDE SEQUENCE</scope>
</reference>
<evidence type="ECO:0000313" key="6">
    <source>
        <dbReference type="EMBL" id="CAB4847064.1"/>
    </source>
</evidence>
<evidence type="ECO:0000256" key="1">
    <source>
        <dbReference type="ARBA" id="ARBA00022801"/>
    </source>
</evidence>
<dbReference type="GO" id="GO:0016787">
    <property type="term" value="F:hydrolase activity"/>
    <property type="evidence" value="ECO:0007669"/>
    <property type="project" value="UniProtKB-KW"/>
</dbReference>
<evidence type="ECO:0000313" key="7">
    <source>
        <dbReference type="EMBL" id="CAB4926960.1"/>
    </source>
</evidence>
<dbReference type="SUPFAM" id="SSF53474">
    <property type="entry name" value="alpha/beta-Hydrolases"/>
    <property type="match status" value="1"/>
</dbReference>
<proteinExistence type="predicted"/>
<organism evidence="5">
    <name type="scientific">freshwater metagenome</name>
    <dbReference type="NCBI Taxonomy" id="449393"/>
    <lineage>
        <taxon>unclassified sequences</taxon>
        <taxon>metagenomes</taxon>
        <taxon>ecological metagenomes</taxon>
    </lineage>
</organism>
<dbReference type="EMBL" id="CAFBOL010000049">
    <property type="protein sequence ID" value="CAB4996403.1"/>
    <property type="molecule type" value="Genomic_DNA"/>
</dbReference>
<name>A0A6J6ZT65_9ZZZZ</name>
<dbReference type="Gene3D" id="3.40.50.1820">
    <property type="entry name" value="alpha/beta hydrolase"/>
    <property type="match status" value="1"/>
</dbReference>
<dbReference type="EMBL" id="CAFBMT010000005">
    <property type="protein sequence ID" value="CAB4926960.1"/>
    <property type="molecule type" value="Genomic_DNA"/>
</dbReference>
<dbReference type="EMBL" id="CAESGF010000005">
    <property type="protein sequence ID" value="CAB4363284.1"/>
    <property type="molecule type" value="Genomic_DNA"/>
</dbReference>
<dbReference type="InterPro" id="IPR029058">
    <property type="entry name" value="AB_hydrolase_fold"/>
</dbReference>
<dbReference type="AlphaFoldDB" id="A0A6J6ZT65"/>
<dbReference type="EMBL" id="CAFAAV010000114">
    <property type="protein sequence ID" value="CAB4823671.1"/>
    <property type="molecule type" value="Genomic_DNA"/>
</dbReference>
<evidence type="ECO:0000313" key="5">
    <source>
        <dbReference type="EMBL" id="CAB4823671.1"/>
    </source>
</evidence>